<accession>A0A816JBT2</accession>
<evidence type="ECO:0000313" key="1">
    <source>
        <dbReference type="EMBL" id="CAF1788086.1"/>
    </source>
</evidence>
<sequence length="96" mass="10725">MTKTLSLLCSPKDRLVMSEVSRMLEGEGLAERDGKSGKKWKSRDVMSSRGCRGGLIGVKILEDTMSLNTEQGKNTFDFVSSLAYVYNVHKKDFAFI</sequence>
<dbReference type="EMBL" id="HG994373">
    <property type="protein sequence ID" value="CAF1788086.1"/>
    <property type="molecule type" value="Genomic_DNA"/>
</dbReference>
<name>A0A816JBT2_BRANA</name>
<gene>
    <name evidence="1" type="ORF">DARMORV10_C09P67100.1</name>
</gene>
<protein>
    <submittedName>
        <fullName evidence="1">(rape) hypothetical protein</fullName>
    </submittedName>
</protein>
<dbReference type="AlphaFoldDB" id="A0A816JBT2"/>
<reference evidence="1" key="1">
    <citation type="submission" date="2021-01" db="EMBL/GenBank/DDBJ databases">
        <authorList>
            <consortium name="Genoscope - CEA"/>
            <person name="William W."/>
        </authorList>
    </citation>
    <scope>NUCLEOTIDE SEQUENCE</scope>
</reference>
<proteinExistence type="predicted"/>
<dbReference type="Proteomes" id="UP001295469">
    <property type="component" value="Chromosome C09"/>
</dbReference>
<organism evidence="1">
    <name type="scientific">Brassica napus</name>
    <name type="common">Rape</name>
    <dbReference type="NCBI Taxonomy" id="3708"/>
    <lineage>
        <taxon>Eukaryota</taxon>
        <taxon>Viridiplantae</taxon>
        <taxon>Streptophyta</taxon>
        <taxon>Embryophyta</taxon>
        <taxon>Tracheophyta</taxon>
        <taxon>Spermatophyta</taxon>
        <taxon>Magnoliopsida</taxon>
        <taxon>eudicotyledons</taxon>
        <taxon>Gunneridae</taxon>
        <taxon>Pentapetalae</taxon>
        <taxon>rosids</taxon>
        <taxon>malvids</taxon>
        <taxon>Brassicales</taxon>
        <taxon>Brassicaceae</taxon>
        <taxon>Brassiceae</taxon>
        <taxon>Brassica</taxon>
    </lineage>
</organism>